<dbReference type="eggNOG" id="ENOG502RB4H">
    <property type="taxonomic scope" value="Eukaryota"/>
</dbReference>
<accession>F9XDL8</accession>
<dbReference type="AlphaFoldDB" id="F9XDL8"/>
<keyword evidence="2" id="KW-1185">Reference proteome</keyword>
<dbReference type="EMBL" id="CM001201">
    <property type="protein sequence ID" value="EGP86781.1"/>
    <property type="molecule type" value="Genomic_DNA"/>
</dbReference>
<dbReference type="Proteomes" id="UP000008062">
    <property type="component" value="Chromosome 6"/>
</dbReference>
<reference evidence="1 2" key="1">
    <citation type="journal article" date="2011" name="PLoS Genet.">
        <title>Finished genome of the fungal wheat pathogen Mycosphaerella graminicola reveals dispensome structure, chromosome plasticity, and stealth pathogenesis.</title>
        <authorList>
            <person name="Goodwin S.B."/>
            <person name="Ben M'barek S."/>
            <person name="Dhillon B."/>
            <person name="Wittenberg A.H.J."/>
            <person name="Crane C.F."/>
            <person name="Hane J.K."/>
            <person name="Foster A.J."/>
            <person name="Van der Lee T.A.J."/>
            <person name="Grimwood J."/>
            <person name="Aerts A."/>
            <person name="Antoniw J."/>
            <person name="Bailey A."/>
            <person name="Bluhm B."/>
            <person name="Bowler J."/>
            <person name="Bristow J."/>
            <person name="van der Burgt A."/>
            <person name="Canto-Canche B."/>
            <person name="Churchill A.C.L."/>
            <person name="Conde-Ferraez L."/>
            <person name="Cools H.J."/>
            <person name="Coutinho P.M."/>
            <person name="Csukai M."/>
            <person name="Dehal P."/>
            <person name="De Wit P."/>
            <person name="Donzelli B."/>
            <person name="van de Geest H.C."/>
            <person name="van Ham R.C.H.J."/>
            <person name="Hammond-Kosack K.E."/>
            <person name="Henrissat B."/>
            <person name="Kilian A."/>
            <person name="Kobayashi A.K."/>
            <person name="Koopmann E."/>
            <person name="Kourmpetis Y."/>
            <person name="Kuzniar A."/>
            <person name="Lindquist E."/>
            <person name="Lombard V."/>
            <person name="Maliepaard C."/>
            <person name="Martins N."/>
            <person name="Mehrabi R."/>
            <person name="Nap J.P.H."/>
            <person name="Ponomarenko A."/>
            <person name="Rudd J.J."/>
            <person name="Salamov A."/>
            <person name="Schmutz J."/>
            <person name="Schouten H.J."/>
            <person name="Shapiro H."/>
            <person name="Stergiopoulos I."/>
            <person name="Torriani S.F.F."/>
            <person name="Tu H."/>
            <person name="de Vries R.P."/>
            <person name="Waalwijk C."/>
            <person name="Ware S.B."/>
            <person name="Wiebenga A."/>
            <person name="Zwiers L.-H."/>
            <person name="Oliver R.P."/>
            <person name="Grigoriev I.V."/>
            <person name="Kema G.H.J."/>
        </authorList>
    </citation>
    <scope>NUCLEOTIDE SEQUENCE [LARGE SCALE GENOMIC DNA]</scope>
    <source>
        <strain evidence="2">CBS 115943 / IPO323</strain>
    </source>
</reference>
<evidence type="ECO:0000313" key="1">
    <source>
        <dbReference type="EMBL" id="EGP86781.1"/>
    </source>
</evidence>
<sequence>RRVQSVLLVIFIDNFGLYRNIYRALTGFYMLFGSLSNKERNRRANCIPLTLGLHGSNIEEIIEAIGGALSLLNRSAEITV</sequence>
<feature type="non-terminal residue" evidence="1">
    <location>
        <position position="80"/>
    </location>
</feature>
<feature type="non-terminal residue" evidence="1">
    <location>
        <position position="1"/>
    </location>
</feature>
<proteinExistence type="predicted"/>
<dbReference type="RefSeq" id="XP_003851805.1">
    <property type="nucleotide sequence ID" value="XM_003851757.1"/>
</dbReference>
<organism evidence="1 2">
    <name type="scientific">Zymoseptoria tritici (strain CBS 115943 / IPO323)</name>
    <name type="common">Speckled leaf blotch fungus</name>
    <name type="synonym">Septoria tritici</name>
    <dbReference type="NCBI Taxonomy" id="336722"/>
    <lineage>
        <taxon>Eukaryota</taxon>
        <taxon>Fungi</taxon>
        <taxon>Dikarya</taxon>
        <taxon>Ascomycota</taxon>
        <taxon>Pezizomycotina</taxon>
        <taxon>Dothideomycetes</taxon>
        <taxon>Dothideomycetidae</taxon>
        <taxon>Mycosphaerellales</taxon>
        <taxon>Mycosphaerellaceae</taxon>
        <taxon>Zymoseptoria</taxon>
    </lineage>
</organism>
<gene>
    <name evidence="1" type="ORF">MYCGRDRAFT_19346</name>
</gene>
<name>F9XDL8_ZYMTI</name>
<dbReference type="KEGG" id="ztr:MYCGRDRAFT_19346"/>
<dbReference type="HOGENOM" id="CLU_183427_0_0_1"/>
<protein>
    <submittedName>
        <fullName evidence="1">Uncharacterized protein</fullName>
    </submittedName>
</protein>
<dbReference type="OrthoDB" id="5372708at2759"/>
<dbReference type="OMA" id="MYRALIG"/>
<dbReference type="InParanoid" id="F9XDL8"/>
<evidence type="ECO:0000313" key="2">
    <source>
        <dbReference type="Proteomes" id="UP000008062"/>
    </source>
</evidence>
<dbReference type="GeneID" id="13402169"/>